<dbReference type="PROSITE" id="PS50979">
    <property type="entry name" value="BC"/>
    <property type="match status" value="1"/>
</dbReference>
<dbReference type="PROSITE" id="PS50968">
    <property type="entry name" value="BIOTINYL_LIPOYL"/>
    <property type="match status" value="1"/>
</dbReference>
<keyword evidence="4" id="KW-0067">ATP-binding</keyword>
<dbReference type="SUPFAM" id="SSF51230">
    <property type="entry name" value="Single hybrid motif"/>
    <property type="match status" value="1"/>
</dbReference>
<evidence type="ECO:0000259" key="7">
    <source>
        <dbReference type="PROSITE" id="PS50975"/>
    </source>
</evidence>
<evidence type="ECO:0000256" key="3">
    <source>
        <dbReference type="ARBA" id="ARBA00022741"/>
    </source>
</evidence>
<dbReference type="PANTHER" id="PTHR18866">
    <property type="entry name" value="CARBOXYLASE:PYRUVATE/ACETYL-COA/PROPIONYL-COA CARBOXYLASE"/>
    <property type="match status" value="1"/>
</dbReference>
<dbReference type="InterPro" id="IPR000089">
    <property type="entry name" value="Biotin_lipoyl"/>
</dbReference>
<evidence type="ECO:0000256" key="4">
    <source>
        <dbReference type="ARBA" id="ARBA00022840"/>
    </source>
</evidence>
<evidence type="ECO:0000259" key="6">
    <source>
        <dbReference type="PROSITE" id="PS50968"/>
    </source>
</evidence>
<dbReference type="InterPro" id="IPR011764">
    <property type="entry name" value="Biotin_carboxylation_dom"/>
</dbReference>
<dbReference type="AlphaFoldDB" id="A0A6J7HVA6"/>
<protein>
    <submittedName>
        <fullName evidence="9">Unannotated protein</fullName>
    </submittedName>
</protein>
<gene>
    <name evidence="9" type="ORF">UFOPK3662_00567</name>
</gene>
<dbReference type="Pfam" id="PF00289">
    <property type="entry name" value="Biotin_carb_N"/>
    <property type="match status" value="1"/>
</dbReference>
<dbReference type="PROSITE" id="PS00867">
    <property type="entry name" value="CPSASE_2"/>
    <property type="match status" value="1"/>
</dbReference>
<dbReference type="SMART" id="SM00878">
    <property type="entry name" value="Biotin_carb_C"/>
    <property type="match status" value="1"/>
</dbReference>
<dbReference type="InterPro" id="IPR001882">
    <property type="entry name" value="Biotin_BS"/>
</dbReference>
<dbReference type="Pfam" id="PF02785">
    <property type="entry name" value="Biotin_carb_C"/>
    <property type="match status" value="1"/>
</dbReference>
<comment type="cofactor">
    <cofactor evidence="1">
        <name>biotin</name>
        <dbReference type="ChEBI" id="CHEBI:57586"/>
    </cofactor>
</comment>
<dbReference type="InterPro" id="IPR011053">
    <property type="entry name" value="Single_hybrid_motif"/>
</dbReference>
<dbReference type="InterPro" id="IPR005479">
    <property type="entry name" value="CPAse_ATP-bd"/>
</dbReference>
<dbReference type="InterPro" id="IPR016185">
    <property type="entry name" value="PreATP-grasp_dom_sf"/>
</dbReference>
<evidence type="ECO:0000256" key="1">
    <source>
        <dbReference type="ARBA" id="ARBA00001953"/>
    </source>
</evidence>
<keyword evidence="5" id="KW-0092">Biotin</keyword>
<evidence type="ECO:0000256" key="2">
    <source>
        <dbReference type="ARBA" id="ARBA00022598"/>
    </source>
</evidence>
<dbReference type="FunFam" id="3.30.1490.20:FF:000003">
    <property type="entry name" value="acetyl-CoA carboxylase isoform X1"/>
    <property type="match status" value="1"/>
</dbReference>
<keyword evidence="3" id="KW-0547">Nucleotide-binding</keyword>
<dbReference type="PANTHER" id="PTHR18866:SF33">
    <property type="entry name" value="METHYLCROTONOYL-COA CARBOXYLASE SUBUNIT ALPHA, MITOCHONDRIAL-RELATED"/>
    <property type="match status" value="1"/>
</dbReference>
<dbReference type="Pfam" id="PF00364">
    <property type="entry name" value="Biotin_lipoyl"/>
    <property type="match status" value="1"/>
</dbReference>
<feature type="domain" description="ATP-grasp" evidence="7">
    <location>
        <begin position="113"/>
        <end position="308"/>
    </location>
</feature>
<reference evidence="9" key="1">
    <citation type="submission" date="2020-05" db="EMBL/GenBank/DDBJ databases">
        <authorList>
            <person name="Chiriac C."/>
            <person name="Salcher M."/>
            <person name="Ghai R."/>
            <person name="Kavagutti S V."/>
        </authorList>
    </citation>
    <scope>NUCLEOTIDE SEQUENCE</scope>
</reference>
<dbReference type="PROSITE" id="PS00188">
    <property type="entry name" value="BIOTIN"/>
    <property type="match status" value="1"/>
</dbReference>
<dbReference type="SUPFAM" id="SSF52440">
    <property type="entry name" value="PreATP-grasp domain"/>
    <property type="match status" value="1"/>
</dbReference>
<organism evidence="9">
    <name type="scientific">freshwater metagenome</name>
    <dbReference type="NCBI Taxonomy" id="449393"/>
    <lineage>
        <taxon>unclassified sequences</taxon>
        <taxon>metagenomes</taxon>
        <taxon>ecological metagenomes</taxon>
    </lineage>
</organism>
<dbReference type="GO" id="GO:0016874">
    <property type="term" value="F:ligase activity"/>
    <property type="evidence" value="ECO:0007669"/>
    <property type="project" value="UniProtKB-KW"/>
</dbReference>
<dbReference type="InterPro" id="IPR050856">
    <property type="entry name" value="Biotin_carboxylase_complex"/>
</dbReference>
<dbReference type="InterPro" id="IPR005482">
    <property type="entry name" value="Biotin_COase_C"/>
</dbReference>
<dbReference type="GO" id="GO:0046872">
    <property type="term" value="F:metal ion binding"/>
    <property type="evidence" value="ECO:0007669"/>
    <property type="project" value="InterPro"/>
</dbReference>
<sequence length="653" mass="69437">MNTLLIANRGEIALRVMRTARRLGWRTVAIHTDLDADAPHVRAADRAVRVSSYLDIAAVVAAAIDSGAGFVHPGYGFLSERAPFARALAEAGITLVGPSGDVMDAMGRKDAAREVALAAGVPVVPSYSLDDDPATYAYPVLVKAAAGGGGKGMRVVRSADDYAEAFAAAQREALSSFGDDTILVEKYVESGRHVEVQVMGDSHGTVLHFFERDCSTQRRHQKVLEEAPAPTISDEQRSAITSSAVALAEQCGYTGAGTVEFLLDNATGEFYFLEMNTRLQVEHPVTEEVVRVDGGRVDLVELQLRVATGAPLGIEQSQVALEGHAIEARVYAEDSFHGFLPQAGRTSIVRWPSSIGGRVDARNERRIETHVRVDHALEPEQEVSTSYDPMLGKVIAWGTDREAARTALVAALDDTAILGITTNTGFLRTVAASEAFRDATIDTAWLDRHEVPEPDAALARVFAAWTEVLLDTMGTSGPWRADGWRMGGEPAADMVVLGDASAVVDRHRGQVSLDGTTHGVRLVSAADHTVHLLVDGVAEHAVLNVQRDFVDVVHRGQRWVWDRPDPFADHAAAAGDGTLLAPMPGTVLAVNVVEGQAVAEGETLGVMEAMKMELALKAPFAGTVTSVGAATGDLVKLGATLFVVETLAEGIGG</sequence>
<dbReference type="GO" id="GO:0005524">
    <property type="term" value="F:ATP binding"/>
    <property type="evidence" value="ECO:0007669"/>
    <property type="project" value="UniProtKB-KW"/>
</dbReference>
<feature type="domain" description="Lipoyl-binding" evidence="6">
    <location>
        <begin position="571"/>
        <end position="645"/>
    </location>
</feature>
<evidence type="ECO:0000313" key="9">
    <source>
        <dbReference type="EMBL" id="CAB4920159.1"/>
    </source>
</evidence>
<evidence type="ECO:0000259" key="8">
    <source>
        <dbReference type="PROSITE" id="PS50979"/>
    </source>
</evidence>
<dbReference type="CDD" id="cd06850">
    <property type="entry name" value="biotinyl_domain"/>
    <property type="match status" value="1"/>
</dbReference>
<dbReference type="SUPFAM" id="SSF51246">
    <property type="entry name" value="Rudiment single hybrid motif"/>
    <property type="match status" value="1"/>
</dbReference>
<dbReference type="InterPro" id="IPR011054">
    <property type="entry name" value="Rudment_hybrid_motif"/>
</dbReference>
<dbReference type="InterPro" id="IPR011761">
    <property type="entry name" value="ATP-grasp"/>
</dbReference>
<proteinExistence type="predicted"/>
<dbReference type="PROSITE" id="PS00866">
    <property type="entry name" value="CPSASE_1"/>
    <property type="match status" value="1"/>
</dbReference>
<evidence type="ECO:0000256" key="5">
    <source>
        <dbReference type="ARBA" id="ARBA00023267"/>
    </source>
</evidence>
<dbReference type="Gene3D" id="3.30.470.20">
    <property type="entry name" value="ATP-grasp fold, B domain"/>
    <property type="match status" value="1"/>
</dbReference>
<keyword evidence="2" id="KW-0436">Ligase</keyword>
<dbReference type="EMBL" id="CAFBMW010000003">
    <property type="protein sequence ID" value="CAB4920159.1"/>
    <property type="molecule type" value="Genomic_DNA"/>
</dbReference>
<dbReference type="SUPFAM" id="SSF56059">
    <property type="entry name" value="Glutathione synthetase ATP-binding domain-like"/>
    <property type="match status" value="1"/>
</dbReference>
<feature type="domain" description="Biotin carboxylation" evidence="8">
    <location>
        <begin position="1"/>
        <end position="451"/>
    </location>
</feature>
<accession>A0A6J7HVA6</accession>
<dbReference type="Gene3D" id="2.40.50.100">
    <property type="match status" value="1"/>
</dbReference>
<dbReference type="InterPro" id="IPR005481">
    <property type="entry name" value="BC-like_N"/>
</dbReference>
<name>A0A6J7HVA6_9ZZZZ</name>
<dbReference type="Pfam" id="PF02786">
    <property type="entry name" value="CPSase_L_D2"/>
    <property type="match status" value="1"/>
</dbReference>
<dbReference type="PROSITE" id="PS50975">
    <property type="entry name" value="ATP_GRASP"/>
    <property type="match status" value="1"/>
</dbReference>